<comment type="similarity">
    <text evidence="1">Belongs to the proteasome subunit S14 family.</text>
</comment>
<dbReference type="GO" id="GO:0005634">
    <property type="term" value="C:nucleus"/>
    <property type="evidence" value="ECO:0007669"/>
    <property type="project" value="TreeGrafter"/>
</dbReference>
<evidence type="ECO:0000313" key="5">
    <source>
        <dbReference type="EMBL" id="CAJ0606900.1"/>
    </source>
</evidence>
<evidence type="ECO:0000259" key="4">
    <source>
        <dbReference type="PROSITE" id="PS50250"/>
    </source>
</evidence>
<evidence type="ECO:0000313" key="6">
    <source>
        <dbReference type="Proteomes" id="UP001176961"/>
    </source>
</evidence>
<dbReference type="InterPro" id="IPR000717">
    <property type="entry name" value="PCI_dom"/>
</dbReference>
<dbReference type="EMBL" id="CATQJL010000316">
    <property type="protein sequence ID" value="CAJ0606900.1"/>
    <property type="molecule type" value="Genomic_DNA"/>
</dbReference>
<dbReference type="PANTHER" id="PTHR12387:SF0">
    <property type="entry name" value="26S PROTEASOME NON-ATPASE REGULATORY SUBUNIT 8"/>
    <property type="match status" value="1"/>
</dbReference>
<feature type="domain" description="PCI" evidence="4">
    <location>
        <begin position="85"/>
        <end position="259"/>
    </location>
</feature>
<reference evidence="5" key="1">
    <citation type="submission" date="2023-07" db="EMBL/GenBank/DDBJ databases">
        <authorList>
            <consortium name="CYATHOMIX"/>
        </authorList>
    </citation>
    <scope>NUCLEOTIDE SEQUENCE</scope>
    <source>
        <strain evidence="5">N/A</strain>
    </source>
</reference>
<dbReference type="PROSITE" id="PS50250">
    <property type="entry name" value="PCI"/>
    <property type="match status" value="1"/>
</dbReference>
<keyword evidence="3" id="KW-0647">Proteasome</keyword>
<proteinExistence type="inferred from homology"/>
<protein>
    <recommendedName>
        <fullName evidence="2">26S proteasome non-ATPase regulatory subunit 8</fullName>
    </recommendedName>
</protein>
<dbReference type="AlphaFoldDB" id="A0AA36HAU8"/>
<name>A0AA36HAU8_CYLNA</name>
<dbReference type="PANTHER" id="PTHR12387">
    <property type="entry name" value="26S PROTEASOME NON-ATPASE REGULATORY SUBUNIT 8"/>
    <property type="match status" value="1"/>
</dbReference>
<organism evidence="5 6">
    <name type="scientific">Cylicocyclus nassatus</name>
    <name type="common">Nematode worm</name>
    <dbReference type="NCBI Taxonomy" id="53992"/>
    <lineage>
        <taxon>Eukaryota</taxon>
        <taxon>Metazoa</taxon>
        <taxon>Ecdysozoa</taxon>
        <taxon>Nematoda</taxon>
        <taxon>Chromadorea</taxon>
        <taxon>Rhabditida</taxon>
        <taxon>Rhabditina</taxon>
        <taxon>Rhabditomorpha</taxon>
        <taxon>Strongyloidea</taxon>
        <taxon>Strongylidae</taxon>
        <taxon>Cylicocyclus</taxon>
    </lineage>
</organism>
<evidence type="ECO:0000256" key="2">
    <source>
        <dbReference type="ARBA" id="ARBA00014939"/>
    </source>
</evidence>
<evidence type="ECO:0000256" key="1">
    <source>
        <dbReference type="ARBA" id="ARBA00009627"/>
    </source>
</evidence>
<dbReference type="Gene3D" id="1.25.40.990">
    <property type="match status" value="1"/>
</dbReference>
<dbReference type="GO" id="GO:0008541">
    <property type="term" value="C:proteasome regulatory particle, lid subcomplex"/>
    <property type="evidence" value="ECO:0007669"/>
    <property type="project" value="TreeGrafter"/>
</dbReference>
<accession>A0AA36HAU8</accession>
<dbReference type="GO" id="GO:0005829">
    <property type="term" value="C:cytosol"/>
    <property type="evidence" value="ECO:0007669"/>
    <property type="project" value="TreeGrafter"/>
</dbReference>
<evidence type="ECO:0000256" key="3">
    <source>
        <dbReference type="ARBA" id="ARBA00022942"/>
    </source>
</evidence>
<dbReference type="InterPro" id="IPR033464">
    <property type="entry name" value="CSN8_PSD8_EIF3K"/>
</dbReference>
<dbReference type="InterPro" id="IPR006746">
    <property type="entry name" value="26S_Psome_Rpn12"/>
</dbReference>
<dbReference type="Pfam" id="PF10075">
    <property type="entry name" value="CSN8_PSD8_EIF3K"/>
    <property type="match status" value="1"/>
</dbReference>
<sequence length="275" mass="31476">MLRSQIVWWPSGDDLLFEKMVSLPQLHKALLAEWSKEQKNSNTIDQILRQIGDALFDQAAMASLDMNALTTIYKDYYEISALVAVFKNDMVAFDDAIPRVLSFYEQCPSAAENKYLMIGLNLMFLLASNRLSDFHMLLESVPQNIQTSNPYISTPVRLEQSLMEGAYNKVILTEKTIPSQYYSTFIRIMMDAVRSDIAISIEKSFKLLSTRDAANMLLFDTEAQVTEFAKQRKWKTDHGCFVFETDAAQQDKPTLDTARIAKQTIFYAKQLEMIV</sequence>
<dbReference type="Proteomes" id="UP001176961">
    <property type="component" value="Unassembled WGS sequence"/>
</dbReference>
<keyword evidence="6" id="KW-1185">Reference proteome</keyword>
<dbReference type="GO" id="GO:0043161">
    <property type="term" value="P:proteasome-mediated ubiquitin-dependent protein catabolic process"/>
    <property type="evidence" value="ECO:0007669"/>
    <property type="project" value="TreeGrafter"/>
</dbReference>
<comment type="caution">
    <text evidence="5">The sequence shown here is derived from an EMBL/GenBank/DDBJ whole genome shotgun (WGS) entry which is preliminary data.</text>
</comment>
<gene>
    <name evidence="5" type="ORF">CYNAS_LOCUS18883</name>
</gene>